<organism evidence="2 3">
    <name type="scientific">Gloeobacter kilaueensis (strain ATCC BAA-2537 / CCAP 1431/1 / ULC 316 / JS1)</name>
    <dbReference type="NCBI Taxonomy" id="1183438"/>
    <lineage>
        <taxon>Bacteria</taxon>
        <taxon>Bacillati</taxon>
        <taxon>Cyanobacteriota</taxon>
        <taxon>Cyanophyceae</taxon>
        <taxon>Gloeobacterales</taxon>
        <taxon>Gloeobacteraceae</taxon>
        <taxon>Gloeobacter</taxon>
    </lineage>
</organism>
<dbReference type="AlphaFoldDB" id="U5QI09"/>
<dbReference type="EMBL" id="CP003587">
    <property type="protein sequence ID" value="AGY58561.1"/>
    <property type="molecule type" value="Genomic_DNA"/>
</dbReference>
<gene>
    <name evidence="2" type="ORF">GKIL_2315</name>
</gene>
<protein>
    <recommendedName>
        <fullName evidence="4">VCBS repeat-containing protein</fullName>
    </recommendedName>
</protein>
<keyword evidence="1" id="KW-0732">Signal</keyword>
<feature type="chain" id="PRO_5004663731" description="VCBS repeat-containing protein" evidence="1">
    <location>
        <begin position="33"/>
        <end position="68"/>
    </location>
</feature>
<dbReference type="RefSeq" id="WP_023173726.1">
    <property type="nucleotide sequence ID" value="NC_022600.1"/>
</dbReference>
<reference evidence="2 3" key="1">
    <citation type="journal article" date="2013" name="PLoS ONE">
        <title>Cultivation and Complete Genome Sequencing of Gloeobacter kilaueensis sp. nov., from a Lava Cave in Kilauea Caldera, Hawai'i.</title>
        <authorList>
            <person name="Saw J.H."/>
            <person name="Schatz M."/>
            <person name="Brown M.V."/>
            <person name="Kunkel D.D."/>
            <person name="Foster J.S."/>
            <person name="Shick H."/>
            <person name="Christensen S."/>
            <person name="Hou S."/>
            <person name="Wan X."/>
            <person name="Donachie S.P."/>
        </authorList>
    </citation>
    <scope>NUCLEOTIDE SEQUENCE [LARGE SCALE GENOMIC DNA]</scope>
    <source>
        <strain evidence="3">JS</strain>
    </source>
</reference>
<proteinExistence type="predicted"/>
<dbReference type="KEGG" id="glj:GKIL_2315"/>
<evidence type="ECO:0000313" key="2">
    <source>
        <dbReference type="EMBL" id="AGY58561.1"/>
    </source>
</evidence>
<evidence type="ECO:0000313" key="3">
    <source>
        <dbReference type="Proteomes" id="UP000017396"/>
    </source>
</evidence>
<dbReference type="HOGENOM" id="CLU_2788005_0_0_3"/>
<evidence type="ECO:0000256" key="1">
    <source>
        <dbReference type="SAM" id="SignalP"/>
    </source>
</evidence>
<name>U5QI09_GLOK1</name>
<evidence type="ECO:0008006" key="4">
    <source>
        <dbReference type="Google" id="ProtNLM"/>
    </source>
</evidence>
<dbReference type="Proteomes" id="UP000017396">
    <property type="component" value="Chromosome"/>
</dbReference>
<keyword evidence="3" id="KW-1185">Reference proteome</keyword>
<feature type="signal peptide" evidence="1">
    <location>
        <begin position="1"/>
        <end position="32"/>
    </location>
</feature>
<dbReference type="STRING" id="1183438.GKIL_2315"/>
<sequence length="68" mass="6911">MKMPQVRERLALSLQLPLCLAVSGLSLLTALAQPTKAAISFAAPPTFALGTTPSAAVSGDFNGDGKPT</sequence>
<accession>U5QI09</accession>